<evidence type="ECO:0000313" key="1">
    <source>
        <dbReference type="EMBL" id="MDN4475383.1"/>
    </source>
</evidence>
<reference evidence="1" key="1">
    <citation type="submission" date="2023-06" db="EMBL/GenBank/DDBJ databases">
        <title>Sysu t00192.</title>
        <authorList>
            <person name="Gao L."/>
            <person name="Fang B.-Z."/>
            <person name="Li W.-J."/>
        </authorList>
    </citation>
    <scope>NUCLEOTIDE SEQUENCE</scope>
    <source>
        <strain evidence="1">SYSU T00192</strain>
    </source>
</reference>
<protein>
    <submittedName>
        <fullName evidence="1">DUF4125 family protein</fullName>
    </submittedName>
</protein>
<proteinExistence type="predicted"/>
<accession>A0ABT8G8D2</accession>
<gene>
    <name evidence="1" type="ORF">QQX09_05870</name>
</gene>
<dbReference type="Proteomes" id="UP001172728">
    <property type="component" value="Unassembled WGS sequence"/>
</dbReference>
<name>A0ABT8G8D2_9MICO</name>
<keyword evidence="2" id="KW-1185">Reference proteome</keyword>
<dbReference type="EMBL" id="JAUHPW010000003">
    <property type="protein sequence ID" value="MDN4475383.1"/>
    <property type="molecule type" value="Genomic_DNA"/>
</dbReference>
<comment type="caution">
    <text evidence="1">The sequence shown here is derived from an EMBL/GenBank/DDBJ whole genome shotgun (WGS) entry which is preliminary data.</text>
</comment>
<evidence type="ECO:0000313" key="2">
    <source>
        <dbReference type="Proteomes" id="UP001172728"/>
    </source>
</evidence>
<dbReference type="RefSeq" id="WP_301131818.1">
    <property type="nucleotide sequence ID" value="NZ_JAUHPW010000003.1"/>
</dbReference>
<dbReference type="Pfam" id="PF13526">
    <property type="entry name" value="DUF4125"/>
    <property type="match status" value="1"/>
</dbReference>
<organism evidence="1 2">
    <name type="scientific">Demequina litoralis</name>
    <dbReference type="NCBI Taxonomy" id="3051660"/>
    <lineage>
        <taxon>Bacteria</taxon>
        <taxon>Bacillati</taxon>
        <taxon>Actinomycetota</taxon>
        <taxon>Actinomycetes</taxon>
        <taxon>Micrococcales</taxon>
        <taxon>Demequinaceae</taxon>
        <taxon>Demequina</taxon>
    </lineage>
</organism>
<dbReference type="InterPro" id="IPR025191">
    <property type="entry name" value="DUF4125"/>
</dbReference>
<sequence>MAEGAVSGDEAGRAAKAEAVVRHEFAQFQHVRGDDGRADCQDDWPTFRAMRLSQFLEWTPRLLDSYAEDLDVADATGRNLLTEKYARMMRSTAPERYAREIAPHLPPLSSTRVALQERIVATQVAWARDFRARYPRLGAGMRVLTTSEDSDEATSLETYLRGELGTYSTRTLRLYAELVDAVAAAGGNLTERAVARTAGYAGFADLDAAEAAQGA</sequence>